<name>Q1YNU0_9GAMM</name>
<evidence type="ECO:0000259" key="7">
    <source>
        <dbReference type="Pfam" id="PF00441"/>
    </source>
</evidence>
<proteinExistence type="inferred from homology"/>
<dbReference type="AlphaFoldDB" id="Q1YNU0"/>
<dbReference type="InterPro" id="IPR036250">
    <property type="entry name" value="AcylCo_DH-like_C"/>
</dbReference>
<dbReference type="Pfam" id="PF00441">
    <property type="entry name" value="Acyl-CoA_dh_1"/>
    <property type="match status" value="1"/>
</dbReference>
<evidence type="ECO:0000256" key="6">
    <source>
        <dbReference type="RuleBase" id="RU362125"/>
    </source>
</evidence>
<comment type="similarity">
    <text evidence="2 6">Belongs to the acyl-CoA dehydrogenase family.</text>
</comment>
<evidence type="ECO:0000259" key="8">
    <source>
        <dbReference type="Pfam" id="PF02770"/>
    </source>
</evidence>
<feature type="domain" description="Acyl-CoA oxidase/dehydrogenase middle" evidence="8">
    <location>
        <begin position="122"/>
        <end position="221"/>
    </location>
</feature>
<dbReference type="eggNOG" id="COG1960">
    <property type="taxonomic scope" value="Bacteria"/>
</dbReference>
<evidence type="ECO:0000259" key="9">
    <source>
        <dbReference type="Pfam" id="PF02771"/>
    </source>
</evidence>
<dbReference type="GO" id="GO:0003995">
    <property type="term" value="F:acyl-CoA dehydrogenase activity"/>
    <property type="evidence" value="ECO:0007669"/>
    <property type="project" value="TreeGrafter"/>
</dbReference>
<evidence type="ECO:0000256" key="1">
    <source>
        <dbReference type="ARBA" id="ARBA00001974"/>
    </source>
</evidence>
<dbReference type="PANTHER" id="PTHR43884:SF20">
    <property type="entry name" value="ACYL-COA DEHYDROGENASE FADE28"/>
    <property type="match status" value="1"/>
</dbReference>
<dbReference type="PANTHER" id="PTHR43884">
    <property type="entry name" value="ACYL-COA DEHYDROGENASE"/>
    <property type="match status" value="1"/>
</dbReference>
<evidence type="ECO:0000256" key="2">
    <source>
        <dbReference type="ARBA" id="ARBA00009347"/>
    </source>
</evidence>
<keyword evidence="11" id="KW-1185">Reference proteome</keyword>
<evidence type="ECO:0000256" key="4">
    <source>
        <dbReference type="ARBA" id="ARBA00022827"/>
    </source>
</evidence>
<feature type="domain" description="Acyl-CoA dehydrogenase/oxidase N-terminal" evidence="9">
    <location>
        <begin position="6"/>
        <end position="118"/>
    </location>
</feature>
<dbReference type="Gene3D" id="1.20.140.10">
    <property type="entry name" value="Butyryl-CoA Dehydrogenase, subunit A, domain 3"/>
    <property type="match status" value="1"/>
</dbReference>
<dbReference type="InterPro" id="IPR013786">
    <property type="entry name" value="AcylCoA_DH/ox_N"/>
</dbReference>
<evidence type="ECO:0000313" key="11">
    <source>
        <dbReference type="Proteomes" id="UP000005555"/>
    </source>
</evidence>
<dbReference type="SUPFAM" id="SSF47203">
    <property type="entry name" value="Acyl-CoA dehydrogenase C-terminal domain-like"/>
    <property type="match status" value="1"/>
</dbReference>
<comment type="caution">
    <text evidence="10">The sequence shown here is derived from an EMBL/GenBank/DDBJ whole genome shotgun (WGS) entry which is preliminary data.</text>
</comment>
<dbReference type="EMBL" id="AAPI01000018">
    <property type="protein sequence ID" value="EAS45876.1"/>
    <property type="molecule type" value="Genomic_DNA"/>
</dbReference>
<evidence type="ECO:0000313" key="10">
    <source>
        <dbReference type="EMBL" id="EAS45876.1"/>
    </source>
</evidence>
<dbReference type="InterPro" id="IPR046373">
    <property type="entry name" value="Acyl-CoA_Oxase/DH_mid-dom_sf"/>
</dbReference>
<dbReference type="Pfam" id="PF02770">
    <property type="entry name" value="Acyl-CoA_dh_M"/>
    <property type="match status" value="1"/>
</dbReference>
<keyword evidence="4 6" id="KW-0274">FAD</keyword>
<keyword evidence="5 6" id="KW-0560">Oxidoreductase</keyword>
<dbReference type="InterPro" id="IPR009100">
    <property type="entry name" value="AcylCoA_DH/oxidase_NM_dom_sf"/>
</dbReference>
<accession>Q1YNU0</accession>
<dbReference type="SUPFAM" id="SSF56645">
    <property type="entry name" value="Acyl-CoA dehydrogenase NM domain-like"/>
    <property type="match status" value="1"/>
</dbReference>
<feature type="domain" description="Acyl-CoA dehydrogenase/oxidase C-terminal" evidence="7">
    <location>
        <begin position="234"/>
        <end position="378"/>
    </location>
</feature>
<dbReference type="OrthoDB" id="7053515at2"/>
<dbReference type="Gene3D" id="2.40.110.10">
    <property type="entry name" value="Butyryl-CoA Dehydrogenase, subunit A, domain 2"/>
    <property type="match status" value="1"/>
</dbReference>
<dbReference type="InterPro" id="IPR009075">
    <property type="entry name" value="AcylCo_DH/oxidase_C"/>
</dbReference>
<dbReference type="InterPro" id="IPR006091">
    <property type="entry name" value="Acyl-CoA_Oxase/DH_mid-dom"/>
</dbReference>
<dbReference type="CDD" id="cd00567">
    <property type="entry name" value="ACAD"/>
    <property type="match status" value="1"/>
</dbReference>
<dbReference type="STRING" id="314287.GB2207_04292"/>
<keyword evidence="3 6" id="KW-0285">Flavoprotein</keyword>
<organism evidence="10 11">
    <name type="scientific">gamma proteobacterium HTCC2207</name>
    <dbReference type="NCBI Taxonomy" id="314287"/>
    <lineage>
        <taxon>Bacteria</taxon>
        <taxon>Pseudomonadati</taxon>
        <taxon>Pseudomonadota</taxon>
        <taxon>Gammaproteobacteria</taxon>
        <taxon>Cellvibrionales</taxon>
        <taxon>Porticoccaceae</taxon>
        <taxon>SAR92 clade</taxon>
    </lineage>
</organism>
<dbReference type="HOGENOM" id="CLU_018204_5_2_6"/>
<dbReference type="Pfam" id="PF02771">
    <property type="entry name" value="Acyl-CoA_dh_N"/>
    <property type="match status" value="1"/>
</dbReference>
<sequence length="389" mass="41979">MFIEYSEEQNMLRDSAERYLRDNYSFDNRQAAVKRARGFDAEQWQTFAELGWLAMTFKEESDGFGGGALETMILCEQFGKFLVLEPYVESVVLAGGLIEAGAQPAIKESVLPGLIAGELQGAFAYLEEGSVADPTQVQTTAEVSADGSEPNGFVLNGKKTVVLNGPEADFFIISARTGAAKQGSTAGISLFFVSKDTPGLSSKHYKTYDGRSAAELQLDQVVVGGEALIGELHNGFAIAAPVFSRAQVAVCAEAVGAMDALLTATVDYTKQRKQFGQSISGFQVLRHRMVDMFMEIELTRSLLMATAWKLDNNAADAEQCVAALKAKVGKAGRYVSHNAVQLHGGIGTTDEFSVGHYFKRLATIGVMFGSRDSHLSRYAQLSTQLSSQA</sequence>
<dbReference type="Proteomes" id="UP000005555">
    <property type="component" value="Unassembled WGS sequence"/>
</dbReference>
<gene>
    <name evidence="10" type="ORF">GB2207_04292</name>
</gene>
<evidence type="ECO:0000256" key="5">
    <source>
        <dbReference type="ARBA" id="ARBA00023002"/>
    </source>
</evidence>
<dbReference type="GO" id="GO:0050660">
    <property type="term" value="F:flavin adenine dinucleotide binding"/>
    <property type="evidence" value="ECO:0007669"/>
    <property type="project" value="InterPro"/>
</dbReference>
<dbReference type="Gene3D" id="1.10.540.10">
    <property type="entry name" value="Acyl-CoA dehydrogenase/oxidase, N-terminal domain"/>
    <property type="match status" value="1"/>
</dbReference>
<protein>
    <submittedName>
        <fullName evidence="10">Acyl-CoA dehydrogenase family protein</fullName>
    </submittedName>
</protein>
<reference evidence="10 11" key="1">
    <citation type="submission" date="2006-03" db="EMBL/GenBank/DDBJ databases">
        <authorList>
            <person name="Giovannoni S.J."/>
            <person name="Cho J.-C."/>
            <person name="Ferriera S."/>
            <person name="Johnson J."/>
            <person name="Kravitz S."/>
            <person name="Halpern A."/>
            <person name="Remington K."/>
            <person name="Beeson K."/>
            <person name="Tran B."/>
            <person name="Rogers Y.-H."/>
            <person name="Friedman R."/>
            <person name="Venter J.C."/>
        </authorList>
    </citation>
    <scope>NUCLEOTIDE SEQUENCE [LARGE SCALE GENOMIC DNA]</scope>
    <source>
        <strain evidence="10 11">HTCC2207</strain>
    </source>
</reference>
<comment type="cofactor">
    <cofactor evidence="1 6">
        <name>FAD</name>
        <dbReference type="ChEBI" id="CHEBI:57692"/>
    </cofactor>
</comment>
<evidence type="ECO:0000256" key="3">
    <source>
        <dbReference type="ARBA" id="ARBA00022630"/>
    </source>
</evidence>
<dbReference type="InterPro" id="IPR037069">
    <property type="entry name" value="AcylCoA_DH/ox_N_sf"/>
</dbReference>